<evidence type="ECO:0000313" key="1">
    <source>
        <dbReference type="EMBL" id="RAW00174.1"/>
    </source>
</evidence>
<sequence length="60" mass="6820">MQQPGLLLQIWLIACPVPPEQPACEDRGAKLIKNENLIKFCFDYQENKLGKATGFWPPGY</sequence>
<comment type="caution">
    <text evidence="1">The sequence shown here is derived from an EMBL/GenBank/DDBJ whole genome shotgun (WGS) entry which is preliminary data.</text>
</comment>
<organism evidence="1 2">
    <name type="scientific">Pseudochryseolinea flava</name>
    <dbReference type="NCBI Taxonomy" id="2059302"/>
    <lineage>
        <taxon>Bacteria</taxon>
        <taxon>Pseudomonadati</taxon>
        <taxon>Bacteroidota</taxon>
        <taxon>Cytophagia</taxon>
        <taxon>Cytophagales</taxon>
        <taxon>Fulvivirgaceae</taxon>
        <taxon>Pseudochryseolinea</taxon>
    </lineage>
</organism>
<protein>
    <submittedName>
        <fullName evidence="1">Uncharacterized protein</fullName>
    </submittedName>
</protein>
<dbReference type="AlphaFoldDB" id="A0A364Y073"/>
<reference evidence="1 2" key="1">
    <citation type="submission" date="2018-06" db="EMBL/GenBank/DDBJ databases">
        <title>Chryseolinea flavus sp. nov., a member of the phylum Bacteroidetes isolated from soil.</title>
        <authorList>
            <person name="Li Y."/>
            <person name="Wang J."/>
        </authorList>
    </citation>
    <scope>NUCLEOTIDE SEQUENCE [LARGE SCALE GENOMIC DNA]</scope>
    <source>
        <strain evidence="1 2">SDU1-6</strain>
    </source>
</reference>
<dbReference type="EMBL" id="QMFY01000008">
    <property type="protein sequence ID" value="RAW00174.1"/>
    <property type="molecule type" value="Genomic_DNA"/>
</dbReference>
<dbReference type="Proteomes" id="UP000251889">
    <property type="component" value="Unassembled WGS sequence"/>
</dbReference>
<evidence type="ECO:0000313" key="2">
    <source>
        <dbReference type="Proteomes" id="UP000251889"/>
    </source>
</evidence>
<name>A0A364Y073_9BACT</name>
<gene>
    <name evidence="1" type="ORF">DQQ10_16630</name>
</gene>
<accession>A0A364Y073</accession>
<proteinExistence type="predicted"/>
<keyword evidence="2" id="KW-1185">Reference proteome</keyword>